<evidence type="ECO:0000313" key="2">
    <source>
        <dbReference type="EMBL" id="SMY11817.1"/>
    </source>
</evidence>
<evidence type="ECO:0000313" key="3">
    <source>
        <dbReference type="Proteomes" id="UP000234462"/>
    </source>
</evidence>
<dbReference type="SUPFAM" id="SSF52788">
    <property type="entry name" value="Phosphotyrosine protein phosphatases I"/>
    <property type="match status" value="1"/>
</dbReference>
<dbReference type="PANTHER" id="PTHR11717:SF31">
    <property type="entry name" value="LOW MOLECULAR WEIGHT PROTEIN-TYROSINE-PHOSPHATASE ETP-RELATED"/>
    <property type="match status" value="1"/>
</dbReference>
<dbReference type="InterPro" id="IPR036196">
    <property type="entry name" value="Ptyr_pPase_sf"/>
</dbReference>
<keyword evidence="3" id="KW-1185">Reference proteome</keyword>
<dbReference type="InterPro" id="IPR023485">
    <property type="entry name" value="Ptyr_pPase"/>
</dbReference>
<reference evidence="3" key="1">
    <citation type="submission" date="2017-03" db="EMBL/GenBank/DDBJ databases">
        <authorList>
            <person name="Monnet C."/>
        </authorList>
    </citation>
    <scope>NUCLEOTIDE SEQUENCE [LARGE SCALE GENOMIC DNA]</scope>
    <source>
        <strain evidence="3">SJ5-8</strain>
    </source>
</reference>
<protein>
    <submittedName>
        <fullName evidence="2">Protein-tyrosine phosphatase</fullName>
        <ecNumber evidence="2">3.1.3.48</ecNumber>
    </submittedName>
</protein>
<keyword evidence="2" id="KW-0378">Hydrolase</keyword>
<dbReference type="EC" id="3.1.3.48" evidence="2"/>
<accession>A0A2H1L4I8</accession>
<proteinExistence type="predicted"/>
<feature type="domain" description="Phosphotyrosine protein phosphatase I" evidence="1">
    <location>
        <begin position="6"/>
        <end position="169"/>
    </location>
</feature>
<name>A0A2H1L4I8_9MICO</name>
<dbReference type="PANTHER" id="PTHR11717">
    <property type="entry name" value="LOW MOLECULAR WEIGHT PROTEIN TYROSINE PHOSPHATASE"/>
    <property type="match status" value="1"/>
</dbReference>
<dbReference type="Gene3D" id="3.40.50.2300">
    <property type="match status" value="1"/>
</dbReference>
<dbReference type="Proteomes" id="UP000234462">
    <property type="component" value="Unassembled WGS sequence"/>
</dbReference>
<dbReference type="EMBL" id="FXZM01000005">
    <property type="protein sequence ID" value="SMY11817.1"/>
    <property type="molecule type" value="Genomic_DNA"/>
</dbReference>
<evidence type="ECO:0000259" key="1">
    <source>
        <dbReference type="SMART" id="SM00226"/>
    </source>
</evidence>
<organism evidence="2 3">
    <name type="scientific">Brevibacterium jeotgali</name>
    <dbReference type="NCBI Taxonomy" id="1262550"/>
    <lineage>
        <taxon>Bacteria</taxon>
        <taxon>Bacillati</taxon>
        <taxon>Actinomycetota</taxon>
        <taxon>Actinomycetes</taxon>
        <taxon>Micrococcales</taxon>
        <taxon>Brevibacteriaceae</taxon>
        <taxon>Brevibacterium</taxon>
    </lineage>
</organism>
<gene>
    <name evidence="2" type="ORF">BJEO58_01408</name>
</gene>
<dbReference type="SMART" id="SM00226">
    <property type="entry name" value="LMWPc"/>
    <property type="match status" value="1"/>
</dbReference>
<dbReference type="Pfam" id="PF01451">
    <property type="entry name" value="LMWPc"/>
    <property type="match status" value="1"/>
</dbReference>
<dbReference type="GO" id="GO:0004725">
    <property type="term" value="F:protein tyrosine phosphatase activity"/>
    <property type="evidence" value="ECO:0007669"/>
    <property type="project" value="UniProtKB-EC"/>
</dbReference>
<dbReference type="AlphaFoldDB" id="A0A2H1L4I8"/>
<dbReference type="InterPro" id="IPR050438">
    <property type="entry name" value="LMW_PTPase"/>
</dbReference>
<sequence length="171" mass="18710">MISGMVDVLFLCTGNICRSAYAERRARQLFPGSAIASAGTHAMRGWGVDENLAEVLIERGGTADGFSARQLTEPIARESRLILCATREHRAFVLDAWPDLADRTFVMRAYAQDLGTAPRSPLWSALPPADGRPALTRRDDIADPYRLGSPEAVRTADEIDEVLRAVEQARG</sequence>